<evidence type="ECO:0000313" key="2">
    <source>
        <dbReference type="EMBL" id="QHC63156.1"/>
    </source>
</evidence>
<sequence length="85" mass="8951">MPEDPEEGVFVAWVASLPDVTDEEASVLQAVGFLSASLRISADLAFVALRTEADTTGLDLAAVAREVLTHRRSIAAPRPEGCPCA</sequence>
<proteinExistence type="predicted"/>
<name>A0ABX6H052_9MICO</name>
<reference evidence="3" key="1">
    <citation type="submission" date="2019-12" db="EMBL/GenBank/DDBJ databases">
        <title>Complete and draft genome sequences of new strains and members of some known species of the genus Rathayibacter isolated from plants.</title>
        <authorList>
            <person name="Tarlachkov S.V."/>
            <person name="Starodumova I.P."/>
            <person name="Dorofeeva L.V."/>
            <person name="Prisyazhnaya N.V."/>
            <person name="Leyn S."/>
            <person name="Zlamal J."/>
            <person name="Elan M."/>
            <person name="Osterman A.L."/>
            <person name="Nadler S."/>
            <person name="Subbotin S.A."/>
            <person name="Evtushenko L.I."/>
        </authorList>
    </citation>
    <scope>NUCLEOTIDE SEQUENCE [LARGE SCALE GENOMIC DNA]</scope>
    <source>
        <strain evidence="3">VKM Ac-2802</strain>
    </source>
</reference>
<dbReference type="Proteomes" id="UP000464597">
    <property type="component" value="Chromosome"/>
</dbReference>
<dbReference type="InterPro" id="IPR005561">
    <property type="entry name" value="ANTAR"/>
</dbReference>
<dbReference type="Pfam" id="PF03861">
    <property type="entry name" value="ANTAR"/>
    <property type="match status" value="1"/>
</dbReference>
<keyword evidence="3" id="KW-1185">Reference proteome</keyword>
<dbReference type="InterPro" id="IPR036388">
    <property type="entry name" value="WH-like_DNA-bd_sf"/>
</dbReference>
<gene>
    <name evidence="2" type="ORF">GSU69_10985</name>
</gene>
<organism evidence="2 3">
    <name type="scientific">Rathayibacter festucae</name>
    <dbReference type="NCBI Taxonomy" id="110937"/>
    <lineage>
        <taxon>Bacteria</taxon>
        <taxon>Bacillati</taxon>
        <taxon>Actinomycetota</taxon>
        <taxon>Actinomycetes</taxon>
        <taxon>Micrococcales</taxon>
        <taxon>Microbacteriaceae</taxon>
        <taxon>Rathayibacter</taxon>
    </lineage>
</organism>
<protein>
    <submittedName>
        <fullName evidence="2">ANTAR domain-containing protein</fullName>
    </submittedName>
</protein>
<dbReference type="SMART" id="SM01012">
    <property type="entry name" value="ANTAR"/>
    <property type="match status" value="1"/>
</dbReference>
<accession>A0ABX6H052</accession>
<dbReference type="EMBL" id="CP047180">
    <property type="protein sequence ID" value="QHC63156.1"/>
    <property type="molecule type" value="Genomic_DNA"/>
</dbReference>
<dbReference type="Gene3D" id="1.10.10.10">
    <property type="entry name" value="Winged helix-like DNA-binding domain superfamily/Winged helix DNA-binding domain"/>
    <property type="match status" value="1"/>
</dbReference>
<evidence type="ECO:0000313" key="3">
    <source>
        <dbReference type="Proteomes" id="UP000464597"/>
    </source>
</evidence>
<dbReference type="RefSeq" id="WP_127886410.1">
    <property type="nucleotide sequence ID" value="NZ_CP047180.1"/>
</dbReference>
<feature type="domain" description="ANTAR" evidence="1">
    <location>
        <begin position="13"/>
        <end position="68"/>
    </location>
</feature>
<evidence type="ECO:0000259" key="1">
    <source>
        <dbReference type="SMART" id="SM01012"/>
    </source>
</evidence>